<accession>C0EGI8</accession>
<comment type="caution">
    <text evidence="1">The sequence shown here is derived from an EMBL/GenBank/DDBJ whole genome shotgun (WGS) entry which is preliminary data.</text>
</comment>
<gene>
    <name evidence="1" type="ORF">CLOSTMETH_02981</name>
</gene>
<proteinExistence type="predicted"/>
<organism evidence="1 2">
    <name type="scientific">[Clostridium] methylpentosum DSM 5476</name>
    <dbReference type="NCBI Taxonomy" id="537013"/>
    <lineage>
        <taxon>Bacteria</taxon>
        <taxon>Bacillati</taxon>
        <taxon>Bacillota</taxon>
        <taxon>Clostridia</taxon>
        <taxon>Eubacteriales</taxon>
        <taxon>Oscillospiraceae</taxon>
        <taxon>Oscillospiraceae incertae sedis</taxon>
    </lineage>
</organism>
<name>C0EGI8_9FIRM</name>
<dbReference type="AlphaFoldDB" id="C0EGI8"/>
<reference evidence="1 2" key="2">
    <citation type="submission" date="2009-02" db="EMBL/GenBank/DDBJ databases">
        <title>Draft genome sequence of Clostridium methylpentosum (DSM 5476).</title>
        <authorList>
            <person name="Sudarsanam P."/>
            <person name="Ley R."/>
            <person name="Guruge J."/>
            <person name="Turnbaugh P.J."/>
            <person name="Mahowald M."/>
            <person name="Liep D."/>
            <person name="Gordon J."/>
        </authorList>
    </citation>
    <scope>NUCLEOTIDE SEQUENCE [LARGE SCALE GENOMIC DNA]</scope>
    <source>
        <strain evidence="1 2">DSM 5476</strain>
    </source>
</reference>
<reference evidence="1 2" key="1">
    <citation type="submission" date="2009-01" db="EMBL/GenBank/DDBJ databases">
        <authorList>
            <person name="Fulton L."/>
            <person name="Clifton S."/>
            <person name="Fulton B."/>
            <person name="Xu J."/>
            <person name="Minx P."/>
            <person name="Pepin K.H."/>
            <person name="Johnson M."/>
            <person name="Bhonagiri V."/>
            <person name="Nash W.E."/>
            <person name="Mardis E.R."/>
            <person name="Wilson R.K."/>
        </authorList>
    </citation>
    <scope>NUCLEOTIDE SEQUENCE [LARGE SCALE GENOMIC DNA]</scope>
    <source>
        <strain evidence="1 2">DSM 5476</strain>
    </source>
</reference>
<protein>
    <submittedName>
        <fullName evidence="1">Uncharacterized protein</fullName>
    </submittedName>
</protein>
<keyword evidence="2" id="KW-1185">Reference proteome</keyword>
<dbReference type="STRING" id="537013.CLOSTMETH_02981"/>
<dbReference type="Proteomes" id="UP000003340">
    <property type="component" value="Unassembled WGS sequence"/>
</dbReference>
<dbReference type="HOGENOM" id="CLU_3182113_0_0_9"/>
<evidence type="ECO:0000313" key="2">
    <source>
        <dbReference type="Proteomes" id="UP000003340"/>
    </source>
</evidence>
<evidence type="ECO:0000313" key="1">
    <source>
        <dbReference type="EMBL" id="EEG29391.1"/>
    </source>
</evidence>
<sequence length="46" mass="5433">MSKAPTPCKNRRLALCRFLSSEELQSDCTNMHLFGEYRVQTVRKMR</sequence>
<dbReference type="EMBL" id="ACEC01000103">
    <property type="protein sequence ID" value="EEG29391.1"/>
    <property type="molecule type" value="Genomic_DNA"/>
</dbReference>